<dbReference type="STRING" id="555778.Hneap_1583"/>
<sequence>MHGLAAAAVGLCGVAAHLPLLVSLDLVLASGLLLYRLANRKPSAFFDTGHLVLSGQSARWLDGTGRLLEGDVTWLWTGPRLVGLVLKHREGYFPIWITCRRVGDTAWWQMQRWLRFEQVRSGSA</sequence>
<dbReference type="HOGENOM" id="CLU_2000729_0_0_6"/>
<reference evidence="1 2" key="1">
    <citation type="submission" date="2009-10" db="EMBL/GenBank/DDBJ databases">
        <title>Complete sequence of Halothiobacillus neapolitanus c2.</title>
        <authorList>
            <consortium name="US DOE Joint Genome Institute"/>
            <person name="Lucas S."/>
            <person name="Copeland A."/>
            <person name="Lapidus A."/>
            <person name="Glavina del Rio T."/>
            <person name="Tice H."/>
            <person name="Bruce D."/>
            <person name="Goodwin L."/>
            <person name="Pitluck S."/>
            <person name="Davenport K."/>
            <person name="Brettin T."/>
            <person name="Detter J.C."/>
            <person name="Han C."/>
            <person name="Tapia R."/>
            <person name="Larimer F."/>
            <person name="Land M."/>
            <person name="Hauser L."/>
            <person name="Kyrpides N."/>
            <person name="Mikhailova N."/>
            <person name="Kerfeld C."/>
            <person name="Cannon G."/>
            <person name="Heinhort S."/>
        </authorList>
    </citation>
    <scope>NUCLEOTIDE SEQUENCE [LARGE SCALE GENOMIC DNA]</scope>
    <source>
        <strain evidence="2">ATCC 23641 / c2</strain>
    </source>
</reference>
<name>D0L140_HALNC</name>
<dbReference type="Proteomes" id="UP000009102">
    <property type="component" value="Chromosome"/>
</dbReference>
<protein>
    <submittedName>
        <fullName evidence="1">Uncharacterized protein</fullName>
    </submittedName>
</protein>
<dbReference type="AlphaFoldDB" id="D0L140"/>
<keyword evidence="2" id="KW-1185">Reference proteome</keyword>
<dbReference type="KEGG" id="hna:Hneap_1583"/>
<gene>
    <name evidence="1" type="ordered locus">Hneap_1583</name>
</gene>
<evidence type="ECO:0000313" key="1">
    <source>
        <dbReference type="EMBL" id="ACX96413.1"/>
    </source>
</evidence>
<proteinExistence type="predicted"/>
<accession>D0L140</accession>
<organism evidence="1 2">
    <name type="scientific">Halothiobacillus neapolitanus (strain ATCC 23641 / DSM 15147 / CIP 104769 / NCIMB 8539 / c2)</name>
    <name type="common">Thiobacillus neapolitanus</name>
    <dbReference type="NCBI Taxonomy" id="555778"/>
    <lineage>
        <taxon>Bacteria</taxon>
        <taxon>Pseudomonadati</taxon>
        <taxon>Pseudomonadota</taxon>
        <taxon>Gammaproteobacteria</taxon>
        <taxon>Chromatiales</taxon>
        <taxon>Halothiobacillaceae</taxon>
        <taxon>Halothiobacillus</taxon>
    </lineage>
</organism>
<evidence type="ECO:0000313" key="2">
    <source>
        <dbReference type="Proteomes" id="UP000009102"/>
    </source>
</evidence>
<dbReference type="EMBL" id="CP001801">
    <property type="protein sequence ID" value="ACX96413.1"/>
    <property type="molecule type" value="Genomic_DNA"/>
</dbReference>